<dbReference type="GO" id="GO:0034511">
    <property type="term" value="F:U3 snoRNA binding"/>
    <property type="evidence" value="ECO:0007669"/>
    <property type="project" value="TreeGrafter"/>
</dbReference>
<dbReference type="InterPro" id="IPR037875">
    <property type="entry name" value="Bms1_N"/>
</dbReference>
<comment type="subcellular location">
    <subcellularLocation>
        <location evidence="1">Nucleus</location>
        <location evidence="1">Nucleolus</location>
    </subcellularLocation>
</comment>
<keyword evidence="15" id="KW-1185">Reference proteome</keyword>
<keyword evidence="7" id="KW-0342">GTP-binding</keyword>
<sequence length="1123" mass="127890">PLYETIPLRHPLTMAPTSDSAPVNKPHRAHKSGGKVKKQKRLELEKNAPQKGNNLKGNTFHSAIKAGRSIRRAADLSEKKKHILVVDRSPVLLPPIVVAIVGPGKVGKSVLLKCLVKHYVRTNLGEIKGPITIVTGKARRVTFIEVKNDINHMIDVAKVVDLVLLIVDASYGFEMEHFEFLNICQAHGMPKIMGVLNHLDQIPQKARLKSTKKALKHRFWTEVYQGCKMFYMSGIIHEHYLKNEVRNLARFISVMKFRPLSWKEAHPYVLCDRFEDMTDVEVIRKDASANRAVCLYGWVRGAHLRQGSAVHIPGVGDLRIKEVSSLPDPCPFPDKLMKRSLNEKERVVYAPFSGLGGIVYDKDAVYIDTGGAQSFLKNAKRDSLIVALGEVQSGVDEKMGESRMSLLKDGASLRDGGGDEEDPWSSDDEDEEFDDEEMSESEMIQEDEEEDVEGGGKEDEDESDFLITKQERAERVKRKEEKKQNEKWGDWGELARRAMVGYTPTAAKRINWTKLVYSEDFDGRSLREANEDGDDGQLAGGLFSVRGRKKEKKIGEEEDGFCYLIGASSSNAARDWMDEEVRASIQDCFVTGKWEDEDAEKKKLQDDLGMEDDDDEMDGDGMMDLDWGDDEEGGGGAFDDDDEGDGRGETGGKLKKGGIVKEEDEEKATEKRKEQKIKLKQRFDAEYDETNEHYNNLKEELDKQAQLNKSVFENLDESEREKLEGFRSGRYVRIEFDSVPCEFVTHFDPTAPYIIGGLLAGEQNIGVVQVRIKKHRWHERLLKSSDPLIMSVGWRRFQTMVIYSIQDHNMRHRFLKYTPQHMHCHGHLWGPITAQNTGFCAVQSVDERVKGFRIAATGVVLNVDKASQVVKKLKLVGTPEKVFKKSAFIKGMFNSQLEVAKFEGAALRTVSGIRGQIKKALSTPPGSFRATFEDKVLMRDIVFLRSWVVVPVKRFYTPVIDRLMPADEKWVGMKTVGRLRYERGLTAPVKQDSLYQEIKSREWESAPLVIPKKLQESLPYSMKPKHEKEAKDGRGKLEKRHTALILEPEEAKRLKMMEMLKTLNKERLEKERQAMDVRQKEYRKKQADFNAQREVNIKKHKKAVCRMLSQRESSKIRKAIDET</sequence>
<dbReference type="SMART" id="SM01362">
    <property type="entry name" value="DUF663"/>
    <property type="match status" value="1"/>
</dbReference>
<dbReference type="GO" id="GO:0005525">
    <property type="term" value="F:GTP binding"/>
    <property type="evidence" value="ECO:0007669"/>
    <property type="project" value="UniProtKB-KW"/>
</dbReference>
<dbReference type="Pfam" id="PF00009">
    <property type="entry name" value="GTP_EFTU"/>
    <property type="match status" value="1"/>
</dbReference>
<dbReference type="AlphaFoldDB" id="A0AAV5SHM5"/>
<feature type="region of interest" description="Disordered" evidence="12">
    <location>
        <begin position="409"/>
        <end position="484"/>
    </location>
</feature>
<dbReference type="Gene3D" id="3.40.50.300">
    <property type="entry name" value="P-loop containing nucleotide triphosphate hydrolases"/>
    <property type="match status" value="1"/>
</dbReference>
<keyword evidence="11" id="KW-0175">Coiled coil</keyword>
<feature type="compositionally biased region" description="Acidic residues" evidence="12">
    <location>
        <begin position="608"/>
        <end position="644"/>
    </location>
</feature>
<dbReference type="InterPro" id="IPR039761">
    <property type="entry name" value="Bms1/Tsr1"/>
</dbReference>
<feature type="compositionally biased region" description="Basic and acidic residues" evidence="12">
    <location>
        <begin position="469"/>
        <end position="484"/>
    </location>
</feature>
<evidence type="ECO:0000256" key="3">
    <source>
        <dbReference type="ARBA" id="ARBA00022553"/>
    </source>
</evidence>
<dbReference type="InterPro" id="IPR027417">
    <property type="entry name" value="P-loop_NTPase"/>
</dbReference>
<evidence type="ECO:0000256" key="8">
    <source>
        <dbReference type="ARBA" id="ARBA00023242"/>
    </source>
</evidence>
<feature type="compositionally biased region" description="Acidic residues" evidence="12">
    <location>
        <begin position="418"/>
        <end position="464"/>
    </location>
</feature>
<evidence type="ECO:0000256" key="6">
    <source>
        <dbReference type="ARBA" id="ARBA00022840"/>
    </source>
</evidence>
<feature type="region of interest" description="Disordered" evidence="12">
    <location>
        <begin position="600"/>
        <end position="674"/>
    </location>
</feature>
<feature type="coiled-coil region" evidence="11">
    <location>
        <begin position="680"/>
        <end position="714"/>
    </location>
</feature>
<dbReference type="InterPro" id="IPR007034">
    <property type="entry name" value="BMS1_TSR1_C"/>
</dbReference>
<dbReference type="SMART" id="SM00785">
    <property type="entry name" value="AARP2CN"/>
    <property type="match status" value="1"/>
</dbReference>
<dbReference type="GO" id="GO:0005654">
    <property type="term" value="C:nucleoplasm"/>
    <property type="evidence" value="ECO:0007669"/>
    <property type="project" value="UniProtKB-ARBA"/>
</dbReference>
<dbReference type="GO" id="GO:0000479">
    <property type="term" value="P:endonucleolytic cleavage of tricistronic rRNA transcript (SSU-rRNA, 5.8S rRNA, LSU-rRNA)"/>
    <property type="evidence" value="ECO:0007669"/>
    <property type="project" value="TreeGrafter"/>
</dbReference>
<evidence type="ECO:0000256" key="10">
    <source>
        <dbReference type="ARBA" id="ARBA00061391"/>
    </source>
</evidence>
<dbReference type="GO" id="GO:0030686">
    <property type="term" value="C:90S preribosome"/>
    <property type="evidence" value="ECO:0007669"/>
    <property type="project" value="TreeGrafter"/>
</dbReference>
<keyword evidence="2" id="KW-0690">Ribosome biogenesis</keyword>
<dbReference type="PANTHER" id="PTHR12858">
    <property type="entry name" value="RIBOSOME BIOGENESIS PROTEIN"/>
    <property type="match status" value="1"/>
</dbReference>
<evidence type="ECO:0000256" key="1">
    <source>
        <dbReference type="ARBA" id="ARBA00004604"/>
    </source>
</evidence>
<reference evidence="14" key="1">
    <citation type="submission" date="2023-10" db="EMBL/GenBank/DDBJ databases">
        <title>Genome assembly of Pristionchus species.</title>
        <authorList>
            <person name="Yoshida K."/>
            <person name="Sommer R.J."/>
        </authorList>
    </citation>
    <scope>NUCLEOTIDE SEQUENCE</scope>
    <source>
        <strain evidence="14">RS0144</strain>
    </source>
</reference>
<comment type="catalytic activity">
    <reaction evidence="9">
        <text>GTP + H2O = GDP + phosphate + H(+)</text>
        <dbReference type="Rhea" id="RHEA:19669"/>
        <dbReference type="ChEBI" id="CHEBI:15377"/>
        <dbReference type="ChEBI" id="CHEBI:15378"/>
        <dbReference type="ChEBI" id="CHEBI:37565"/>
        <dbReference type="ChEBI" id="CHEBI:43474"/>
        <dbReference type="ChEBI" id="CHEBI:58189"/>
    </reaction>
    <physiologicalReaction direction="left-to-right" evidence="9">
        <dbReference type="Rhea" id="RHEA:19670"/>
    </physiologicalReaction>
</comment>
<dbReference type="Proteomes" id="UP001432027">
    <property type="component" value="Unassembled WGS sequence"/>
</dbReference>
<gene>
    <name evidence="14" type="ORF">PENTCL1PPCAC_1744</name>
</gene>
<evidence type="ECO:0000256" key="7">
    <source>
        <dbReference type="ARBA" id="ARBA00023134"/>
    </source>
</evidence>
<dbReference type="Pfam" id="PF04950">
    <property type="entry name" value="RIBIOP_C"/>
    <property type="match status" value="1"/>
</dbReference>
<keyword evidence="6" id="KW-0067">ATP-binding</keyword>
<evidence type="ECO:0000256" key="4">
    <source>
        <dbReference type="ARBA" id="ARBA00022741"/>
    </source>
</evidence>
<feature type="non-terminal residue" evidence="14">
    <location>
        <position position="1"/>
    </location>
</feature>
<dbReference type="InterPro" id="IPR000795">
    <property type="entry name" value="T_Tr_GTP-bd_dom"/>
</dbReference>
<dbReference type="GO" id="GO:0005524">
    <property type="term" value="F:ATP binding"/>
    <property type="evidence" value="ECO:0007669"/>
    <property type="project" value="UniProtKB-KW"/>
</dbReference>
<evidence type="ECO:0000256" key="12">
    <source>
        <dbReference type="SAM" id="MobiDB-lite"/>
    </source>
</evidence>
<evidence type="ECO:0000313" key="14">
    <source>
        <dbReference type="EMBL" id="GMS79569.1"/>
    </source>
</evidence>
<name>A0AAV5SHM5_9BILA</name>
<evidence type="ECO:0000256" key="2">
    <source>
        <dbReference type="ARBA" id="ARBA00022517"/>
    </source>
</evidence>
<dbReference type="GO" id="GO:0003924">
    <property type="term" value="F:GTPase activity"/>
    <property type="evidence" value="ECO:0007669"/>
    <property type="project" value="InterPro"/>
</dbReference>
<keyword evidence="5" id="KW-0378">Hydrolase</keyword>
<comment type="similarity">
    <text evidence="10">Belongs to the TRAFAC class translation factor GTPase superfamily. Bms1-like GTPase family. BMS1 subfamily.</text>
</comment>
<evidence type="ECO:0000259" key="13">
    <source>
        <dbReference type="PROSITE" id="PS51714"/>
    </source>
</evidence>
<evidence type="ECO:0000256" key="9">
    <source>
        <dbReference type="ARBA" id="ARBA00049117"/>
    </source>
</evidence>
<organism evidence="14 15">
    <name type="scientific">Pristionchus entomophagus</name>
    <dbReference type="NCBI Taxonomy" id="358040"/>
    <lineage>
        <taxon>Eukaryota</taxon>
        <taxon>Metazoa</taxon>
        <taxon>Ecdysozoa</taxon>
        <taxon>Nematoda</taxon>
        <taxon>Chromadorea</taxon>
        <taxon>Rhabditida</taxon>
        <taxon>Rhabditina</taxon>
        <taxon>Diplogasteromorpha</taxon>
        <taxon>Diplogasteroidea</taxon>
        <taxon>Neodiplogasteridae</taxon>
        <taxon>Pristionchus</taxon>
    </lineage>
</organism>
<protein>
    <recommendedName>
        <fullName evidence="13">Bms1-type G domain-containing protein</fullName>
    </recommendedName>
</protein>
<evidence type="ECO:0000256" key="11">
    <source>
        <dbReference type="SAM" id="Coils"/>
    </source>
</evidence>
<comment type="caution">
    <text evidence="14">The sequence shown here is derived from an EMBL/GenBank/DDBJ whole genome shotgun (WGS) entry which is preliminary data.</text>
</comment>
<dbReference type="FunFam" id="3.40.50.300:FF:000105">
    <property type="entry name" value="BMS1 ribosome biogenesis factor"/>
    <property type="match status" value="1"/>
</dbReference>
<feature type="domain" description="Bms1-type G" evidence="13">
    <location>
        <begin position="94"/>
        <end position="258"/>
    </location>
</feature>
<keyword evidence="8" id="KW-0539">Nucleus</keyword>
<dbReference type="InterPro" id="IPR012948">
    <property type="entry name" value="AARP2CN"/>
</dbReference>
<dbReference type="PROSITE" id="PS51714">
    <property type="entry name" value="G_BMS1"/>
    <property type="match status" value="1"/>
</dbReference>
<dbReference type="CDD" id="cd01882">
    <property type="entry name" value="BMS1"/>
    <property type="match status" value="1"/>
</dbReference>
<dbReference type="Pfam" id="PF08142">
    <property type="entry name" value="AARP2CN"/>
    <property type="match status" value="1"/>
</dbReference>
<keyword evidence="3" id="KW-0597">Phosphoprotein</keyword>
<feature type="region of interest" description="Disordered" evidence="12">
    <location>
        <begin position="1"/>
        <end position="40"/>
    </location>
</feature>
<dbReference type="GO" id="GO:0000462">
    <property type="term" value="P:maturation of SSU-rRNA from tricistronic rRNA transcript (SSU-rRNA, 5.8S rRNA, LSU-rRNA)"/>
    <property type="evidence" value="ECO:0007669"/>
    <property type="project" value="TreeGrafter"/>
</dbReference>
<evidence type="ECO:0000313" key="15">
    <source>
        <dbReference type="Proteomes" id="UP001432027"/>
    </source>
</evidence>
<keyword evidence="4" id="KW-0547">Nucleotide-binding</keyword>
<dbReference type="GO" id="GO:0032040">
    <property type="term" value="C:small-subunit processome"/>
    <property type="evidence" value="ECO:0007669"/>
    <property type="project" value="UniProtKB-ARBA"/>
</dbReference>
<dbReference type="SUPFAM" id="SSF52540">
    <property type="entry name" value="P-loop containing nucleoside triphosphate hydrolases"/>
    <property type="match status" value="1"/>
</dbReference>
<proteinExistence type="inferred from homology"/>
<evidence type="ECO:0000256" key="5">
    <source>
        <dbReference type="ARBA" id="ARBA00022801"/>
    </source>
</evidence>
<accession>A0AAV5SHM5</accession>
<feature type="compositionally biased region" description="Basic residues" evidence="12">
    <location>
        <begin position="25"/>
        <end position="40"/>
    </location>
</feature>
<dbReference type="InterPro" id="IPR030387">
    <property type="entry name" value="G_Bms1/Tsr1_dom"/>
</dbReference>
<dbReference type="EMBL" id="BTSX01000001">
    <property type="protein sequence ID" value="GMS79569.1"/>
    <property type="molecule type" value="Genomic_DNA"/>
</dbReference>
<dbReference type="PANTHER" id="PTHR12858:SF2">
    <property type="entry name" value="RIBOSOME BIOGENESIS PROTEIN BMS1 HOMOLOG"/>
    <property type="match status" value="1"/>
</dbReference>